<proteinExistence type="inferred from homology"/>
<dbReference type="PANTHER" id="PTHR11098">
    <property type="entry name" value="NICOTINATE PHOSPHORIBOSYLTRANSFERASE"/>
    <property type="match status" value="1"/>
</dbReference>
<dbReference type="InterPro" id="IPR040727">
    <property type="entry name" value="NAPRTase_N"/>
</dbReference>
<dbReference type="EMBL" id="JAWJBA010000126">
    <property type="protein sequence ID" value="MDV2686952.1"/>
    <property type="molecule type" value="Genomic_DNA"/>
</dbReference>
<dbReference type="Proteomes" id="UP001287282">
    <property type="component" value="Unassembled WGS sequence"/>
</dbReference>
<name>A0ABU3XGD0_9BACI</name>
<dbReference type="InterPro" id="IPR007229">
    <property type="entry name" value="Nic_PRibTrfase-Fam"/>
</dbReference>
<gene>
    <name evidence="5" type="ORF">RYX56_21615</name>
</gene>
<dbReference type="Gene3D" id="3.20.140.10">
    <property type="entry name" value="nicotinate phosphoribosyltransferase"/>
    <property type="match status" value="1"/>
</dbReference>
<comment type="caution">
    <text evidence="5">The sequence shown here is derived from an EMBL/GenBank/DDBJ whole genome shotgun (WGS) entry which is preliminary data.</text>
</comment>
<reference evidence="5 6" key="1">
    <citation type="submission" date="2023-10" db="EMBL/GenBank/DDBJ databases">
        <title>Screening of Alkalihalobacillus lindianensis BZ-TG-R113 and Its Alleviation of Salt Stress on Rapeseed Growth.</title>
        <authorList>
            <person name="Zhao B."/>
            <person name="Guo T."/>
        </authorList>
    </citation>
    <scope>NUCLEOTIDE SEQUENCE [LARGE SCALE GENOMIC DNA]</scope>
    <source>
        <strain evidence="5 6">BZ-TG-R113</strain>
    </source>
</reference>
<feature type="domain" description="Nicotinate phosphoribosyltransferase N-terminal" evidence="4">
    <location>
        <begin position="12"/>
        <end position="92"/>
    </location>
</feature>
<evidence type="ECO:0000313" key="5">
    <source>
        <dbReference type="EMBL" id="MDV2686952.1"/>
    </source>
</evidence>
<accession>A0ABU3XGD0</accession>
<dbReference type="SUPFAM" id="SSF54675">
    <property type="entry name" value="Nicotinate/Quinolinate PRTase N-terminal domain-like"/>
    <property type="match status" value="1"/>
</dbReference>
<evidence type="ECO:0000313" key="6">
    <source>
        <dbReference type="Proteomes" id="UP001287282"/>
    </source>
</evidence>
<dbReference type="GO" id="GO:0016757">
    <property type="term" value="F:glycosyltransferase activity"/>
    <property type="evidence" value="ECO:0007669"/>
    <property type="project" value="UniProtKB-KW"/>
</dbReference>
<comment type="similarity">
    <text evidence="2">Belongs to the NAPRTase family.</text>
</comment>
<evidence type="ECO:0000256" key="3">
    <source>
        <dbReference type="ARBA" id="ARBA00022642"/>
    </source>
</evidence>
<keyword evidence="5" id="KW-0328">Glycosyltransferase</keyword>
<dbReference type="PANTHER" id="PTHR11098:SF1">
    <property type="entry name" value="NICOTINATE PHOSPHORIBOSYLTRANSFERASE"/>
    <property type="match status" value="1"/>
</dbReference>
<keyword evidence="6" id="KW-1185">Reference proteome</keyword>
<feature type="non-terminal residue" evidence="5">
    <location>
        <position position="92"/>
    </location>
</feature>
<keyword evidence="5" id="KW-0808">Transferase</keyword>
<organism evidence="5 6">
    <name type="scientific">Alkalihalophilus lindianensis</name>
    <dbReference type="NCBI Taxonomy" id="1630542"/>
    <lineage>
        <taxon>Bacteria</taxon>
        <taxon>Bacillati</taxon>
        <taxon>Bacillota</taxon>
        <taxon>Bacilli</taxon>
        <taxon>Bacillales</taxon>
        <taxon>Bacillaceae</taxon>
        <taxon>Alkalihalophilus</taxon>
    </lineage>
</organism>
<evidence type="ECO:0000256" key="1">
    <source>
        <dbReference type="ARBA" id="ARBA00004790"/>
    </source>
</evidence>
<protein>
    <submittedName>
        <fullName evidence="5">Nicotinate phosphoribosyltransferase</fullName>
    </submittedName>
</protein>
<keyword evidence="3" id="KW-0662">Pyridine nucleotide biosynthesis</keyword>
<evidence type="ECO:0000259" key="4">
    <source>
        <dbReference type="Pfam" id="PF17767"/>
    </source>
</evidence>
<comment type="pathway">
    <text evidence="1">Cofactor biosynthesis; NAD(+) biosynthesis.</text>
</comment>
<evidence type="ECO:0000256" key="2">
    <source>
        <dbReference type="ARBA" id="ARBA00010897"/>
    </source>
</evidence>
<sequence length="92" mass="11158">MKHIYHDDSFTLHTDLYQINMAETYWRDGIHKKRAVFELYFRKLPFGNGYAVFAGLEKVIQFIQGFRFSEEDLEYLKNEVGYKDDFIDYLKE</sequence>
<dbReference type="Pfam" id="PF17767">
    <property type="entry name" value="NAPRTase_N"/>
    <property type="match status" value="1"/>
</dbReference>